<dbReference type="PANTHER" id="PTHR30146:SF151">
    <property type="entry name" value="HTH-TYPE TRANSCRIPTIONAL REPRESSOR CYTR"/>
    <property type="match status" value="1"/>
</dbReference>
<dbReference type="SUPFAM" id="SSF53822">
    <property type="entry name" value="Periplasmic binding protein-like I"/>
    <property type="match status" value="1"/>
</dbReference>
<dbReference type="OrthoDB" id="8433438at2"/>
<dbReference type="EMBL" id="CP019938">
    <property type="protein sequence ID" value="ARO15950.1"/>
    <property type="molecule type" value="Genomic_DNA"/>
</dbReference>
<dbReference type="Gene3D" id="3.40.50.2300">
    <property type="match status" value="2"/>
</dbReference>
<dbReference type="InterPro" id="IPR000843">
    <property type="entry name" value="HTH_LacI"/>
</dbReference>
<evidence type="ECO:0000256" key="4">
    <source>
        <dbReference type="ARBA" id="ARBA00023163"/>
    </source>
</evidence>
<dbReference type="GO" id="GO:0000976">
    <property type="term" value="F:transcription cis-regulatory region binding"/>
    <property type="evidence" value="ECO:0007669"/>
    <property type="project" value="TreeGrafter"/>
</dbReference>
<proteinExistence type="predicted"/>
<dbReference type="SUPFAM" id="SSF47413">
    <property type="entry name" value="lambda repressor-like DNA-binding domains"/>
    <property type="match status" value="1"/>
</dbReference>
<keyword evidence="2" id="KW-0805">Transcription regulation</keyword>
<dbReference type="PROSITE" id="PS00356">
    <property type="entry name" value="HTH_LACI_1"/>
    <property type="match status" value="1"/>
</dbReference>
<evidence type="ECO:0000256" key="1">
    <source>
        <dbReference type="ARBA" id="ARBA00022491"/>
    </source>
</evidence>
<dbReference type="GO" id="GO:0003700">
    <property type="term" value="F:DNA-binding transcription factor activity"/>
    <property type="evidence" value="ECO:0007669"/>
    <property type="project" value="TreeGrafter"/>
</dbReference>
<dbReference type="Pfam" id="PF00356">
    <property type="entry name" value="LacI"/>
    <property type="match status" value="1"/>
</dbReference>
<dbReference type="Pfam" id="PF13377">
    <property type="entry name" value="Peripla_BP_3"/>
    <property type="match status" value="1"/>
</dbReference>
<dbReference type="InterPro" id="IPR028082">
    <property type="entry name" value="Peripla_BP_I"/>
</dbReference>
<evidence type="ECO:0000259" key="5">
    <source>
        <dbReference type="PROSITE" id="PS50932"/>
    </source>
</evidence>
<evidence type="ECO:0000313" key="7">
    <source>
        <dbReference type="Proteomes" id="UP000242447"/>
    </source>
</evidence>
<dbReference type="CDD" id="cd01392">
    <property type="entry name" value="HTH_LacI"/>
    <property type="match status" value="1"/>
</dbReference>
<organism evidence="6 7">
    <name type="scientific">Ketogulonicigenium robustum</name>
    <dbReference type="NCBI Taxonomy" id="92947"/>
    <lineage>
        <taxon>Bacteria</taxon>
        <taxon>Pseudomonadati</taxon>
        <taxon>Pseudomonadota</taxon>
        <taxon>Alphaproteobacteria</taxon>
        <taxon>Rhodobacterales</taxon>
        <taxon>Roseobacteraceae</taxon>
        <taxon>Ketogulonicigenium</taxon>
    </lineage>
</organism>
<evidence type="ECO:0000313" key="6">
    <source>
        <dbReference type="EMBL" id="ARO15950.1"/>
    </source>
</evidence>
<protein>
    <submittedName>
        <fullName evidence="6">LacI family transcriptional regulator</fullName>
    </submittedName>
</protein>
<dbReference type="PANTHER" id="PTHR30146">
    <property type="entry name" value="LACI-RELATED TRANSCRIPTIONAL REPRESSOR"/>
    <property type="match status" value="1"/>
</dbReference>
<keyword evidence="6" id="KW-0614">Plasmid</keyword>
<gene>
    <name evidence="6" type="primary">cytR</name>
    <name evidence="6" type="ORF">BVG79_p1000148</name>
</gene>
<dbReference type="SMART" id="SM00354">
    <property type="entry name" value="HTH_LACI"/>
    <property type="match status" value="1"/>
</dbReference>
<sequence>MKPVTIRDVARHAGVSTATVSRALAQPEKLNRETLDHVLGVVAQLGFVANAGARSFRQQSTQTIILLVRDISNPFYLEIYKGIEEVASETGYKVLMADARNDEARITTYIDMVRQRQADGLIMMVRKLPADLADRPGPTPPMVVASEAIPGVDLPTVRIDNAAAAQNAVAYLAAQGHRAIAHIGGVEGEYLAINRHQGYVQGLQAAGLPVDPRLTVWGDFSISAGRRAAQALLDTGLPFTAILAASDQMAIGAISQLRSAGHRVPQDISVVGFDDIIIAEAFEPALTTVQQPRLEMGRAAMRLLVDLLHGDAHQQVLEFETKLIVRDSVAPAPQET</sequence>
<accession>A0A1W6P3M2</accession>
<keyword evidence="1" id="KW-0678">Repressor</keyword>
<dbReference type="InterPro" id="IPR046335">
    <property type="entry name" value="LacI/GalR-like_sensor"/>
</dbReference>
<evidence type="ECO:0000256" key="3">
    <source>
        <dbReference type="ARBA" id="ARBA00023125"/>
    </source>
</evidence>
<evidence type="ECO:0000256" key="2">
    <source>
        <dbReference type="ARBA" id="ARBA00023015"/>
    </source>
</evidence>
<dbReference type="Proteomes" id="UP000242447">
    <property type="component" value="Plasmid unnamed1"/>
</dbReference>
<dbReference type="InterPro" id="IPR010982">
    <property type="entry name" value="Lambda_DNA-bd_dom_sf"/>
</dbReference>
<geneLocation type="plasmid" evidence="6">
    <name>unnamed1</name>
</geneLocation>
<keyword evidence="7" id="KW-1185">Reference proteome</keyword>
<dbReference type="AlphaFoldDB" id="A0A1W6P3M2"/>
<dbReference type="Gene3D" id="1.10.260.40">
    <property type="entry name" value="lambda repressor-like DNA-binding domains"/>
    <property type="match status" value="1"/>
</dbReference>
<keyword evidence="4" id="KW-0804">Transcription</keyword>
<dbReference type="PROSITE" id="PS50932">
    <property type="entry name" value="HTH_LACI_2"/>
    <property type="match status" value="1"/>
</dbReference>
<dbReference type="CDD" id="cd06284">
    <property type="entry name" value="PBP1_LacI-like"/>
    <property type="match status" value="1"/>
</dbReference>
<feature type="domain" description="HTH lacI-type" evidence="5">
    <location>
        <begin position="4"/>
        <end position="58"/>
    </location>
</feature>
<dbReference type="RefSeq" id="WP_085787525.1">
    <property type="nucleotide sequence ID" value="NZ_CP019938.1"/>
</dbReference>
<keyword evidence="3" id="KW-0238">DNA-binding</keyword>
<reference evidence="6 7" key="1">
    <citation type="submission" date="2017-02" db="EMBL/GenBank/DDBJ databases">
        <title>Ketogulonicigenium robustum SPU B003 Genome sequencing and assembly.</title>
        <authorList>
            <person name="Li Y."/>
            <person name="Liu L."/>
            <person name="Wang C."/>
            <person name="Zhang M."/>
            <person name="Zhang T."/>
            <person name="Zhang Y."/>
        </authorList>
    </citation>
    <scope>NUCLEOTIDE SEQUENCE [LARGE SCALE GENOMIC DNA]</scope>
    <source>
        <strain evidence="6 7">SPU_B003</strain>
        <plasmid evidence="6 7">unnamed1</plasmid>
    </source>
</reference>
<name>A0A1W6P3M2_9RHOB</name>
<dbReference type="KEGG" id="kro:BVG79_p1000148"/>